<dbReference type="EMBL" id="PYHP01000054">
    <property type="protein sequence ID" value="PUA37346.1"/>
    <property type="molecule type" value="Genomic_DNA"/>
</dbReference>
<keyword evidence="2" id="KW-0808">Transferase</keyword>
<dbReference type="AlphaFoldDB" id="A0A2T6FZK0"/>
<accession>A0A2T6FZK0</accession>
<comment type="caution">
    <text evidence="2">The sequence shown here is derived from an EMBL/GenBank/DDBJ whole genome shotgun (WGS) entry which is preliminary data.</text>
</comment>
<evidence type="ECO:0000256" key="1">
    <source>
        <dbReference type="SAM" id="Phobius"/>
    </source>
</evidence>
<gene>
    <name evidence="2" type="ORF">C8Z91_20785</name>
</gene>
<feature type="transmembrane region" description="Helical" evidence="1">
    <location>
        <begin position="72"/>
        <end position="89"/>
    </location>
</feature>
<keyword evidence="2" id="KW-0548">Nucleotidyltransferase</keyword>
<dbReference type="Proteomes" id="UP000244184">
    <property type="component" value="Unassembled WGS sequence"/>
</dbReference>
<dbReference type="GO" id="GO:0016779">
    <property type="term" value="F:nucleotidyltransferase activity"/>
    <property type="evidence" value="ECO:0007669"/>
    <property type="project" value="UniProtKB-KW"/>
</dbReference>
<proteinExistence type="predicted"/>
<feature type="transmembrane region" description="Helical" evidence="1">
    <location>
        <begin position="101"/>
        <end position="123"/>
    </location>
</feature>
<dbReference type="OrthoDB" id="1495227at2"/>
<evidence type="ECO:0000313" key="3">
    <source>
        <dbReference type="Proteomes" id="UP000244184"/>
    </source>
</evidence>
<feature type="transmembrane region" description="Helical" evidence="1">
    <location>
        <begin position="49"/>
        <end position="65"/>
    </location>
</feature>
<organism evidence="2 3">
    <name type="scientific">Paenibacillus elgii</name>
    <dbReference type="NCBI Taxonomy" id="189691"/>
    <lineage>
        <taxon>Bacteria</taxon>
        <taxon>Bacillati</taxon>
        <taxon>Bacillota</taxon>
        <taxon>Bacilli</taxon>
        <taxon>Bacillales</taxon>
        <taxon>Paenibacillaceae</taxon>
        <taxon>Paenibacillus</taxon>
    </lineage>
</organism>
<name>A0A2T6FZK0_9BACL</name>
<keyword evidence="1" id="KW-0472">Membrane</keyword>
<keyword evidence="1" id="KW-1133">Transmembrane helix</keyword>
<evidence type="ECO:0000313" key="2">
    <source>
        <dbReference type="EMBL" id="PUA37346.1"/>
    </source>
</evidence>
<keyword evidence="1" id="KW-0812">Transmembrane</keyword>
<reference evidence="2 3" key="1">
    <citation type="submission" date="2018-03" db="EMBL/GenBank/DDBJ databases">
        <title>Genome sequence of Paenibacillus elgii strain AC13 an antimicrobial compound producing bacteria.</title>
        <authorList>
            <person name="Kurokawa A.S."/>
            <person name="Araujo J.F."/>
            <person name="Costa R.A."/>
            <person name="Ortega D.B."/>
            <person name="Pires A.S."/>
            <person name="Pappas G.J.Jr."/>
            <person name="Franco O.L."/>
            <person name="Barreto C."/>
            <person name="Magalhaes B.S."/>
            <person name="Kruger R.H."/>
        </authorList>
    </citation>
    <scope>NUCLEOTIDE SEQUENCE [LARGE SCALE GENOMIC DNA]</scope>
    <source>
        <strain evidence="2 3">AC13</strain>
    </source>
</reference>
<protein>
    <submittedName>
        <fullName evidence="2">Phosphopantetheine adenylyltransferase</fullName>
    </submittedName>
</protein>
<sequence length="126" mass="13584">MRYVVSAMLVVAGVIHLLPLSGVLGSERLASLYGLPFNEPNLAILMRHRAVLFGLIGSFLLFSAFQPALQSIAIVGGIISVVSFLYLAWAVGSYNPQIGRVFLVDVIVLICLVVGAIAHVYMLRKS</sequence>